<keyword evidence="6" id="KW-1185">Reference proteome</keyword>
<keyword evidence="4" id="KW-0812">Transmembrane</keyword>
<name>A0AAQ4CUK7_9CREN</name>
<evidence type="ECO:0000256" key="4">
    <source>
        <dbReference type="SAM" id="Phobius"/>
    </source>
</evidence>
<evidence type="ECO:0000313" key="6">
    <source>
        <dbReference type="Proteomes" id="UP001319921"/>
    </source>
</evidence>
<accession>A0AAQ4CUK7</accession>
<feature type="transmembrane region" description="Helical" evidence="4">
    <location>
        <begin position="460"/>
        <end position="478"/>
    </location>
</feature>
<feature type="transmembrane region" description="Helical" evidence="4">
    <location>
        <begin position="525"/>
        <end position="545"/>
    </location>
</feature>
<keyword evidence="2" id="KW-1003">Cell membrane</keyword>
<dbReference type="EMBL" id="AP025226">
    <property type="protein sequence ID" value="BDB99488.1"/>
    <property type="molecule type" value="Genomic_DNA"/>
</dbReference>
<feature type="transmembrane region" description="Helical" evidence="4">
    <location>
        <begin position="369"/>
        <end position="394"/>
    </location>
</feature>
<feature type="transmembrane region" description="Helical" evidence="4">
    <location>
        <begin position="240"/>
        <end position="262"/>
    </location>
</feature>
<dbReference type="PANTHER" id="PTHR30224">
    <property type="entry name" value="ELECTRON TRANSPORT PROTEIN"/>
    <property type="match status" value="1"/>
</dbReference>
<reference evidence="5 6" key="1">
    <citation type="journal article" date="2022" name="Microbiol. Resour. Announc.">
        <title>Complete Genome Sequence of the Hyperthermophilic and Acidophilic Archaeon Saccharolobus caldissimus Strain HS-3T.</title>
        <authorList>
            <person name="Sakai H.D."/>
            <person name="Kurosawa N."/>
        </authorList>
    </citation>
    <scope>NUCLEOTIDE SEQUENCE [LARGE SCALE GENOMIC DNA]</scope>
    <source>
        <strain evidence="5 6">JCM32116</strain>
    </source>
</reference>
<evidence type="ECO:0000256" key="3">
    <source>
        <dbReference type="ARBA" id="ARBA00023136"/>
    </source>
</evidence>
<sequence length="607" mass="69713">MEQYNVLYRKEHKLKNYERKFTFFIGIFFVIFSVFTFVSILIKNILLIEAGILVSTTLGTIFFVNLLIDFYHKDNTNRWIYVNYKIQSSERTNSICEHKPSMLKGFIGKLFKKQWIHTLIILPSFIVFYIVMIVGFIGNQNLNLAGLNLTNFAPDISWLFWFPLLWLLTWIANGRVWCQTCPFSGQAEWVQRGHFWRKTKRKLGLKLRWPIKYSTIIYSAIGFSVLTWVEEFYGIGMPGIPELTSVVLIYIGLFELAIALIFQERTFCRTICPLSAPLAINTMISPLGTFRAKNKDVCKACATKDCMRGNEKSFGCPWFASPGSTETSPFCGLASDCYKACPYDNIDWNVKRFPWLNDLINNNRKRIDIALSVLILTGVVFFQFFNALPLYTIIDEWLSYVTGWSKIAKLLTPGLSVYGFSNYGYPMPLDYLALNSLPIFIVYMASKIGEKRVGIPLKSIFTSISYSMVPIFAASILARNLPKFLGGALIILDEIPFFSNESYQGFWYNVLIHLGSNPANGIAEWWVMPIMEGVLVFGIWLSYRASKELSKKDGIPLSYYLICNFILGLLFILITYWICSPNSPSYPYYNKYLGNVIYNPLEAQPPF</sequence>
<dbReference type="AlphaFoldDB" id="A0AAQ4CUK7"/>
<feature type="transmembrane region" description="Helical" evidence="4">
    <location>
        <begin position="431"/>
        <end position="448"/>
    </location>
</feature>
<comment type="subcellular location">
    <subcellularLocation>
        <location evidence="1">Cell membrane</location>
    </subcellularLocation>
</comment>
<feature type="transmembrane region" description="Helical" evidence="4">
    <location>
        <begin position="557"/>
        <end position="578"/>
    </location>
</feature>
<keyword evidence="4" id="KW-1133">Transmembrane helix</keyword>
<dbReference type="GO" id="GO:0005886">
    <property type="term" value="C:plasma membrane"/>
    <property type="evidence" value="ECO:0007669"/>
    <property type="project" value="UniProtKB-SubCell"/>
</dbReference>
<dbReference type="GeneID" id="68867222"/>
<feature type="transmembrane region" description="Helical" evidence="4">
    <location>
        <begin position="21"/>
        <end position="42"/>
    </location>
</feature>
<feature type="transmembrane region" description="Helical" evidence="4">
    <location>
        <begin position="158"/>
        <end position="178"/>
    </location>
</feature>
<evidence type="ECO:0000313" key="5">
    <source>
        <dbReference type="EMBL" id="BDB99488.1"/>
    </source>
</evidence>
<organism evidence="5 6">
    <name type="scientific">Saccharolobus caldissimus</name>
    <dbReference type="NCBI Taxonomy" id="1702097"/>
    <lineage>
        <taxon>Archaea</taxon>
        <taxon>Thermoproteota</taxon>
        <taxon>Thermoprotei</taxon>
        <taxon>Sulfolobales</taxon>
        <taxon>Sulfolobaceae</taxon>
        <taxon>Saccharolobus</taxon>
    </lineage>
</organism>
<keyword evidence="3 4" id="KW-0472">Membrane</keyword>
<evidence type="ECO:0000256" key="1">
    <source>
        <dbReference type="ARBA" id="ARBA00004236"/>
    </source>
</evidence>
<evidence type="ECO:0000256" key="2">
    <source>
        <dbReference type="ARBA" id="ARBA00022475"/>
    </source>
</evidence>
<proteinExistence type="predicted"/>
<dbReference type="KEGG" id="scas:SACC_25050"/>
<feature type="transmembrane region" description="Helical" evidence="4">
    <location>
        <begin position="210"/>
        <end position="228"/>
    </location>
</feature>
<feature type="transmembrane region" description="Helical" evidence="4">
    <location>
        <begin position="48"/>
        <end position="68"/>
    </location>
</feature>
<dbReference type="PANTHER" id="PTHR30224:SF4">
    <property type="entry name" value="ELECTRON TRANSPORT PROTEIN YCCM-RELATED"/>
    <property type="match status" value="1"/>
</dbReference>
<dbReference type="Proteomes" id="UP001319921">
    <property type="component" value="Chromosome"/>
</dbReference>
<dbReference type="RefSeq" id="WP_229569808.1">
    <property type="nucleotide sequence ID" value="NZ_AP025226.1"/>
</dbReference>
<dbReference type="InterPro" id="IPR052378">
    <property type="entry name" value="NosR_regulator"/>
</dbReference>
<gene>
    <name evidence="5" type="ORF">SACC_25050</name>
</gene>
<evidence type="ECO:0008006" key="7">
    <source>
        <dbReference type="Google" id="ProtNLM"/>
    </source>
</evidence>
<protein>
    <recommendedName>
        <fullName evidence="7">4Fe-4S binding protein</fullName>
    </recommendedName>
</protein>
<feature type="transmembrane region" description="Helical" evidence="4">
    <location>
        <begin position="119"/>
        <end position="138"/>
    </location>
</feature>